<evidence type="ECO:0000256" key="6">
    <source>
        <dbReference type="ARBA" id="ARBA00023002"/>
    </source>
</evidence>
<dbReference type="InterPro" id="IPR002347">
    <property type="entry name" value="SDR_fam"/>
</dbReference>
<reference evidence="14 16" key="1">
    <citation type="journal article" date="2013" name="Genome Biol.">
        <title>Draft genome of the mountain pine beetle, Dendroctonus ponderosae Hopkins, a major forest pest.</title>
        <authorList>
            <person name="Keeling C.I."/>
            <person name="Yuen M.M."/>
            <person name="Liao N.Y."/>
            <person name="Docking T.R."/>
            <person name="Chan S.K."/>
            <person name="Taylor G.A."/>
            <person name="Palmquist D.L."/>
            <person name="Jackman S.D."/>
            <person name="Nguyen A."/>
            <person name="Li M."/>
            <person name="Henderson H."/>
            <person name="Janes J.K."/>
            <person name="Zhao Y."/>
            <person name="Pandoh P."/>
            <person name="Moore R."/>
            <person name="Sperling F.A."/>
            <person name="Huber D.P."/>
            <person name="Birol I."/>
            <person name="Jones S.J."/>
            <person name="Bohlmann J."/>
        </authorList>
    </citation>
    <scope>NUCLEOTIDE SEQUENCE</scope>
</reference>
<gene>
    <name evidence="15" type="ORF">D910_11501</name>
    <name evidence="14" type="ORF">YQE_09062</name>
</gene>
<dbReference type="STRING" id="77166.N6T1Z2"/>
<evidence type="ECO:0000256" key="11">
    <source>
        <dbReference type="ARBA" id="ARBA00082544"/>
    </source>
</evidence>
<dbReference type="OrthoDB" id="5840532at2759"/>
<dbReference type="PANTHER" id="PTHR24322">
    <property type="entry name" value="PKSB"/>
    <property type="match status" value="1"/>
</dbReference>
<evidence type="ECO:0000256" key="4">
    <source>
        <dbReference type="ARBA" id="ARBA00022857"/>
    </source>
</evidence>
<sequence length="321" mass="35631">MSSTTPELKTSHINVLKHNAFCLGGKALDITCMLVQVILFLCKLIYYWIEVFYMKINPPRPQSVSGEIILITGAGHGIGRELALVYSAKGATVVGWDINKTACDETIRRIASFRGRPKAFSFQCDITNRVEVLHVAKEVEAKVGQVTILVNNAGIMPCHLLNQHTCKEIESVFALLEAFLPGMKQTNRGHIVSLSSMAGLIGCANLVPYCASKFAVRGYMESLSDELRFTNTNNKIKLTCVYPYMVDTGLCKKPRIKYEKVMPLLSPMDVAQEIYNAQTNGKREITIPGYLNGLVQLGRLLPYRAAIALKDTFDTFVESDL</sequence>
<dbReference type="PRINTS" id="PR00081">
    <property type="entry name" value="GDHRDH"/>
</dbReference>
<dbReference type="PANTHER" id="PTHR24322:SF736">
    <property type="entry name" value="RETINOL DEHYDROGENASE 10"/>
    <property type="match status" value="1"/>
</dbReference>
<keyword evidence="3 13" id="KW-0812">Transmembrane</keyword>
<evidence type="ECO:0000256" key="2">
    <source>
        <dbReference type="ARBA" id="ARBA00006484"/>
    </source>
</evidence>
<comment type="similarity">
    <text evidence="2 12">Belongs to the short-chain dehydrogenases/reductases (SDR) family.</text>
</comment>
<evidence type="ECO:0000313" key="14">
    <source>
        <dbReference type="EMBL" id="ENN74089.1"/>
    </source>
</evidence>
<proteinExistence type="inferred from homology"/>
<evidence type="ECO:0000256" key="9">
    <source>
        <dbReference type="ARBA" id="ARBA00059620"/>
    </source>
</evidence>
<dbReference type="PROSITE" id="PS00061">
    <property type="entry name" value="ADH_SHORT"/>
    <property type="match status" value="1"/>
</dbReference>
<keyword evidence="4" id="KW-0521">NADP</keyword>
<dbReference type="EMBL" id="KB632384">
    <property type="protein sequence ID" value="ERL94220.1"/>
    <property type="molecule type" value="Genomic_DNA"/>
</dbReference>
<dbReference type="Pfam" id="PF00106">
    <property type="entry name" value="adh_short"/>
    <property type="match status" value="1"/>
</dbReference>
<evidence type="ECO:0000313" key="15">
    <source>
        <dbReference type="EMBL" id="ERL94220.1"/>
    </source>
</evidence>
<dbReference type="AlphaFoldDB" id="N6T1Z2"/>
<dbReference type="Proteomes" id="UP000030742">
    <property type="component" value="Unassembled WGS sequence"/>
</dbReference>
<keyword evidence="6" id="KW-0560">Oxidoreductase</keyword>
<evidence type="ECO:0000256" key="1">
    <source>
        <dbReference type="ARBA" id="ARBA00004141"/>
    </source>
</evidence>
<dbReference type="OMA" id="GHIICLS"/>
<keyword evidence="7" id="KW-0443">Lipid metabolism</keyword>
<evidence type="ECO:0000256" key="3">
    <source>
        <dbReference type="ARBA" id="ARBA00022692"/>
    </source>
</evidence>
<evidence type="ECO:0000256" key="8">
    <source>
        <dbReference type="ARBA" id="ARBA00023136"/>
    </source>
</evidence>
<evidence type="ECO:0000256" key="12">
    <source>
        <dbReference type="RuleBase" id="RU000363"/>
    </source>
</evidence>
<evidence type="ECO:0000256" key="5">
    <source>
        <dbReference type="ARBA" id="ARBA00022989"/>
    </source>
</evidence>
<evidence type="ECO:0000256" key="10">
    <source>
        <dbReference type="ARBA" id="ARBA00068717"/>
    </source>
</evidence>
<evidence type="ECO:0000256" key="7">
    <source>
        <dbReference type="ARBA" id="ARBA00023098"/>
    </source>
</evidence>
<dbReference type="Gene3D" id="3.40.50.720">
    <property type="entry name" value="NAD(P)-binding Rossmann-like Domain"/>
    <property type="match status" value="1"/>
</dbReference>
<dbReference type="InterPro" id="IPR020904">
    <property type="entry name" value="Sc_DH/Rdtase_CS"/>
</dbReference>
<dbReference type="FunFam" id="3.40.50.720:FF:000131">
    <property type="entry name" value="Short-chain dehydrogenase/reductase 3"/>
    <property type="match status" value="1"/>
</dbReference>
<dbReference type="EMBL" id="KB741077">
    <property type="protein sequence ID" value="ENN74089.1"/>
    <property type="molecule type" value="Genomic_DNA"/>
</dbReference>
<accession>N6T1Z2</accession>
<dbReference type="GO" id="GO:0052650">
    <property type="term" value="F:all-trans-retinol dehydrogenase (NADP+) activity"/>
    <property type="evidence" value="ECO:0007669"/>
    <property type="project" value="UniProtKB-ARBA"/>
</dbReference>
<evidence type="ECO:0000256" key="13">
    <source>
        <dbReference type="SAM" id="Phobius"/>
    </source>
</evidence>
<dbReference type="GO" id="GO:0016020">
    <property type="term" value="C:membrane"/>
    <property type="evidence" value="ECO:0007669"/>
    <property type="project" value="UniProtKB-SubCell"/>
</dbReference>
<name>N6T1Z2_DENPD</name>
<protein>
    <recommendedName>
        <fullName evidence="10">Short-chain dehydrogenase/reductase 3</fullName>
    </recommendedName>
    <alternativeName>
        <fullName evidence="11">Retinal short-chain dehydrogenase/reductase 1</fullName>
    </alternativeName>
</protein>
<comment type="subcellular location">
    <subcellularLocation>
        <location evidence="1">Membrane</location>
        <topology evidence="1">Multi-pass membrane protein</topology>
    </subcellularLocation>
</comment>
<keyword evidence="5 13" id="KW-1133">Transmembrane helix</keyword>
<feature type="non-terminal residue" evidence="14">
    <location>
        <position position="1"/>
    </location>
</feature>
<feature type="transmembrane region" description="Helical" evidence="13">
    <location>
        <begin position="27"/>
        <end position="49"/>
    </location>
</feature>
<comment type="function">
    <text evidence="9">Catalyzes the reduction of all-trans-retinal to all-trans-retinol in the presence of NADPH.</text>
</comment>
<keyword evidence="8 13" id="KW-0472">Membrane</keyword>
<dbReference type="SUPFAM" id="SSF51735">
    <property type="entry name" value="NAD(P)-binding Rossmann-fold domains"/>
    <property type="match status" value="1"/>
</dbReference>
<dbReference type="HOGENOM" id="CLU_010194_2_5_1"/>
<dbReference type="GO" id="GO:0005811">
    <property type="term" value="C:lipid droplet"/>
    <property type="evidence" value="ECO:0007669"/>
    <property type="project" value="TreeGrafter"/>
</dbReference>
<dbReference type="InterPro" id="IPR036291">
    <property type="entry name" value="NAD(P)-bd_dom_sf"/>
</dbReference>
<evidence type="ECO:0000313" key="16">
    <source>
        <dbReference type="Proteomes" id="UP000030742"/>
    </source>
</evidence>
<dbReference type="PRINTS" id="PR00080">
    <property type="entry name" value="SDRFAMILY"/>
</dbReference>
<organism evidence="14">
    <name type="scientific">Dendroctonus ponderosae</name>
    <name type="common">Mountain pine beetle</name>
    <dbReference type="NCBI Taxonomy" id="77166"/>
    <lineage>
        <taxon>Eukaryota</taxon>
        <taxon>Metazoa</taxon>
        <taxon>Ecdysozoa</taxon>
        <taxon>Arthropoda</taxon>
        <taxon>Hexapoda</taxon>
        <taxon>Insecta</taxon>
        <taxon>Pterygota</taxon>
        <taxon>Neoptera</taxon>
        <taxon>Endopterygota</taxon>
        <taxon>Coleoptera</taxon>
        <taxon>Polyphaga</taxon>
        <taxon>Cucujiformia</taxon>
        <taxon>Curculionidae</taxon>
        <taxon>Scolytinae</taxon>
        <taxon>Dendroctonus</taxon>
    </lineage>
</organism>